<dbReference type="NCBIfam" id="TIGR01352">
    <property type="entry name" value="tonB_Cterm"/>
    <property type="match status" value="1"/>
</dbReference>
<organism evidence="13">
    <name type="scientific">Caldithrix abyssi</name>
    <dbReference type="NCBI Taxonomy" id="187145"/>
    <lineage>
        <taxon>Bacteria</taxon>
        <taxon>Pseudomonadati</taxon>
        <taxon>Calditrichota</taxon>
        <taxon>Calditrichia</taxon>
        <taxon>Calditrichales</taxon>
        <taxon>Calditrichaceae</taxon>
        <taxon>Caldithrix</taxon>
    </lineage>
</organism>
<evidence type="ECO:0000256" key="5">
    <source>
        <dbReference type="ARBA" id="ARBA00022519"/>
    </source>
</evidence>
<keyword evidence="5" id="KW-0997">Cell inner membrane</keyword>
<dbReference type="InterPro" id="IPR007742">
    <property type="entry name" value="NosD_dom"/>
</dbReference>
<dbReference type="PANTHER" id="PTHR33446:SF2">
    <property type="entry name" value="PROTEIN TONB"/>
    <property type="match status" value="1"/>
</dbReference>
<evidence type="ECO:0000259" key="12">
    <source>
        <dbReference type="Pfam" id="PF05048"/>
    </source>
</evidence>
<dbReference type="Gene3D" id="2.160.20.10">
    <property type="entry name" value="Single-stranded right-handed beta-helix, Pectin lyase-like"/>
    <property type="match status" value="1"/>
</dbReference>
<dbReference type="InterPro" id="IPR012334">
    <property type="entry name" value="Pectin_lyas_fold"/>
</dbReference>
<keyword evidence="3" id="KW-0813">Transport</keyword>
<dbReference type="SMART" id="SM00710">
    <property type="entry name" value="PbH1"/>
    <property type="match status" value="3"/>
</dbReference>
<evidence type="ECO:0000256" key="8">
    <source>
        <dbReference type="ARBA" id="ARBA00022989"/>
    </source>
</evidence>
<dbReference type="Gene3D" id="3.30.1150.10">
    <property type="match status" value="1"/>
</dbReference>
<evidence type="ECO:0000256" key="2">
    <source>
        <dbReference type="ARBA" id="ARBA00006555"/>
    </source>
</evidence>
<accession>A0A7V5PP59</accession>
<feature type="region of interest" description="Disordered" evidence="10">
    <location>
        <begin position="325"/>
        <end position="362"/>
    </location>
</feature>
<name>A0A7V5PP59_CALAY</name>
<dbReference type="GO" id="GO:0015031">
    <property type="term" value="P:protein transport"/>
    <property type="evidence" value="ECO:0007669"/>
    <property type="project" value="UniProtKB-KW"/>
</dbReference>
<dbReference type="InterPro" id="IPR006260">
    <property type="entry name" value="TonB/TolA_C"/>
</dbReference>
<dbReference type="InterPro" id="IPR051045">
    <property type="entry name" value="TonB-dependent_transducer"/>
</dbReference>
<reference evidence="13" key="1">
    <citation type="journal article" date="2020" name="mSystems">
        <title>Genome- and Community-Level Interaction Insights into Carbon Utilization and Element Cycling Functions of Hydrothermarchaeota in Hydrothermal Sediment.</title>
        <authorList>
            <person name="Zhou Z."/>
            <person name="Liu Y."/>
            <person name="Xu W."/>
            <person name="Pan J."/>
            <person name="Luo Z.H."/>
            <person name="Li M."/>
        </authorList>
    </citation>
    <scope>NUCLEOTIDE SEQUENCE [LARGE SCALE GENOMIC DNA]</scope>
    <source>
        <strain evidence="13">HyVt-527</strain>
    </source>
</reference>
<comment type="subcellular location">
    <subcellularLocation>
        <location evidence="1">Cell inner membrane</location>
        <topology evidence="1">Single-pass membrane protein</topology>
        <orientation evidence="1">Periplasmic side</orientation>
    </subcellularLocation>
</comment>
<gene>
    <name evidence="13" type="ORF">ENJ89_05775</name>
</gene>
<feature type="domain" description="Periplasmic copper-binding protein NosD beta helix" evidence="12">
    <location>
        <begin position="135"/>
        <end position="287"/>
    </location>
</feature>
<feature type="domain" description="TonB C-terminal" evidence="11">
    <location>
        <begin position="458"/>
        <end position="522"/>
    </location>
</feature>
<evidence type="ECO:0000256" key="7">
    <source>
        <dbReference type="ARBA" id="ARBA00022927"/>
    </source>
</evidence>
<feature type="compositionally biased region" description="Polar residues" evidence="10">
    <location>
        <begin position="333"/>
        <end position="355"/>
    </location>
</feature>
<dbReference type="InterPro" id="IPR006626">
    <property type="entry name" value="PbH1"/>
</dbReference>
<evidence type="ECO:0000256" key="9">
    <source>
        <dbReference type="ARBA" id="ARBA00023136"/>
    </source>
</evidence>
<dbReference type="InterPro" id="IPR011050">
    <property type="entry name" value="Pectin_lyase_fold/virulence"/>
</dbReference>
<dbReference type="Proteomes" id="UP000886124">
    <property type="component" value="Unassembled WGS sequence"/>
</dbReference>
<dbReference type="SUPFAM" id="SSF51126">
    <property type="entry name" value="Pectin lyase-like"/>
    <property type="match status" value="1"/>
</dbReference>
<dbReference type="InterPro" id="IPR037682">
    <property type="entry name" value="TonB_C"/>
</dbReference>
<keyword evidence="6" id="KW-0812">Transmembrane</keyword>
<dbReference type="SUPFAM" id="SSF74653">
    <property type="entry name" value="TolA/TonB C-terminal domain"/>
    <property type="match status" value="1"/>
</dbReference>
<evidence type="ECO:0000259" key="11">
    <source>
        <dbReference type="Pfam" id="PF03544"/>
    </source>
</evidence>
<dbReference type="EMBL" id="DROD01000399">
    <property type="protein sequence ID" value="HHJ52684.1"/>
    <property type="molecule type" value="Genomic_DNA"/>
</dbReference>
<evidence type="ECO:0000256" key="1">
    <source>
        <dbReference type="ARBA" id="ARBA00004383"/>
    </source>
</evidence>
<keyword evidence="7" id="KW-0653">Protein transport</keyword>
<dbReference type="AlphaFoldDB" id="A0A7V5PP59"/>
<proteinExistence type="inferred from homology"/>
<sequence>MFNKSEEPINVHKKICLIKMKELSFKQHVLFFSLILIWLPLLGKDIIIKGKIIKGDEYWTGRVIISGDVIVARTGRLLINPGTEILFKPNADRKHSGRDKTRSEIVVRGILSARGTAASKIRFSSAAKQPRMGDWYGITISNPKRQSTLEYVVVEYAYNGINIKKSDPLIRNSQIQFNYNAGIVAEVGSKAKITGNIISDNGYAGVICNTGARPVLADNMITKNEIGIIIMGTAHPNLGNMAAGKSNNIGRNGIFDNQKYNIYNHSVNDIKAENNSWGTRDAREIMAMIYDGGDDRKFGAVDIAPVLGGALNLEEKIILAQNNPNTQAAPAVTEQTGTPTTSVPEKTSQPAQTEPQKIPQAVKSVAADSIQIEQPAQEVAQNAQDTVQKVKQTVQSMPDTVALAAKPENQPAQPTETKKKSTEPAINFNQVFLDVFLDRGREIIKKVRPVISNPERGLRAHGRVIIRVIVGKNGFVESAKVLRGLNPYYDGLALEAAKKFTFRPGTVKGTPVRFSTSILFEF</sequence>
<dbReference type="GO" id="GO:0031992">
    <property type="term" value="F:energy transducer activity"/>
    <property type="evidence" value="ECO:0007669"/>
    <property type="project" value="TreeGrafter"/>
</dbReference>
<comment type="similarity">
    <text evidence="2">Belongs to the TonB family.</text>
</comment>
<dbReference type="GO" id="GO:0055085">
    <property type="term" value="P:transmembrane transport"/>
    <property type="evidence" value="ECO:0007669"/>
    <property type="project" value="InterPro"/>
</dbReference>
<evidence type="ECO:0000256" key="4">
    <source>
        <dbReference type="ARBA" id="ARBA00022475"/>
    </source>
</evidence>
<keyword evidence="9" id="KW-0472">Membrane</keyword>
<dbReference type="Pfam" id="PF05048">
    <property type="entry name" value="NosD"/>
    <property type="match status" value="1"/>
</dbReference>
<dbReference type="PANTHER" id="PTHR33446">
    <property type="entry name" value="PROTEIN TONB-RELATED"/>
    <property type="match status" value="1"/>
</dbReference>
<evidence type="ECO:0000256" key="10">
    <source>
        <dbReference type="SAM" id="MobiDB-lite"/>
    </source>
</evidence>
<evidence type="ECO:0000256" key="3">
    <source>
        <dbReference type="ARBA" id="ARBA00022448"/>
    </source>
</evidence>
<keyword evidence="8" id="KW-1133">Transmembrane helix</keyword>
<protein>
    <submittedName>
        <fullName evidence="13">TonB family protein</fullName>
    </submittedName>
</protein>
<evidence type="ECO:0000313" key="13">
    <source>
        <dbReference type="EMBL" id="HHJ52684.1"/>
    </source>
</evidence>
<evidence type="ECO:0000256" key="6">
    <source>
        <dbReference type="ARBA" id="ARBA00022692"/>
    </source>
</evidence>
<dbReference type="Pfam" id="PF03544">
    <property type="entry name" value="TonB_C"/>
    <property type="match status" value="1"/>
</dbReference>
<dbReference type="GO" id="GO:0098797">
    <property type="term" value="C:plasma membrane protein complex"/>
    <property type="evidence" value="ECO:0007669"/>
    <property type="project" value="TreeGrafter"/>
</dbReference>
<comment type="caution">
    <text evidence="13">The sequence shown here is derived from an EMBL/GenBank/DDBJ whole genome shotgun (WGS) entry which is preliminary data.</text>
</comment>
<keyword evidence="4" id="KW-1003">Cell membrane</keyword>